<organism evidence="1">
    <name type="scientific">viral metagenome</name>
    <dbReference type="NCBI Taxonomy" id="1070528"/>
    <lineage>
        <taxon>unclassified sequences</taxon>
        <taxon>metagenomes</taxon>
        <taxon>organismal metagenomes</taxon>
    </lineage>
</organism>
<dbReference type="EMBL" id="MT142610">
    <property type="protein sequence ID" value="QJA86023.1"/>
    <property type="molecule type" value="Genomic_DNA"/>
</dbReference>
<dbReference type="AlphaFoldDB" id="A0A6M3KV18"/>
<gene>
    <name evidence="1" type="ORF">MM415B02148_0009</name>
</gene>
<evidence type="ECO:0000313" key="1">
    <source>
        <dbReference type="EMBL" id="QJA86023.1"/>
    </source>
</evidence>
<accession>A0A6M3KV18</accession>
<protein>
    <submittedName>
        <fullName evidence="1">Uncharacterized protein</fullName>
    </submittedName>
</protein>
<sequence>MKRETGKPVKNPERYRWICLKCSTEYNEPTTRCFDCGCTYIGRVGVSLGGTREQMMELSNALFE</sequence>
<name>A0A6M3KV18_9ZZZZ</name>
<reference evidence="1" key="1">
    <citation type="submission" date="2020-03" db="EMBL/GenBank/DDBJ databases">
        <title>The deep terrestrial virosphere.</title>
        <authorList>
            <person name="Holmfeldt K."/>
            <person name="Nilsson E."/>
            <person name="Simone D."/>
            <person name="Lopez-Fernandez M."/>
            <person name="Wu X."/>
            <person name="de Brujin I."/>
            <person name="Lundin D."/>
            <person name="Andersson A."/>
            <person name="Bertilsson S."/>
            <person name="Dopson M."/>
        </authorList>
    </citation>
    <scope>NUCLEOTIDE SEQUENCE</scope>
    <source>
        <strain evidence="1">MM415B02148</strain>
    </source>
</reference>
<proteinExistence type="predicted"/>